<dbReference type="GO" id="GO:0009244">
    <property type="term" value="P:lipopolysaccharide core region biosynthetic process"/>
    <property type="evidence" value="ECO:0007669"/>
    <property type="project" value="TreeGrafter"/>
</dbReference>
<dbReference type="GO" id="GO:0016776">
    <property type="term" value="F:phosphotransferase activity, phosphate group as acceptor"/>
    <property type="evidence" value="ECO:0007669"/>
    <property type="project" value="TreeGrafter"/>
</dbReference>
<dbReference type="PANTHER" id="PTHR30443">
    <property type="entry name" value="INNER MEMBRANE PROTEIN"/>
    <property type="match status" value="1"/>
</dbReference>
<dbReference type="PANTHER" id="PTHR30443:SF4">
    <property type="entry name" value="PHOSPHOETHANOLAMINE TRANSFERASE OPGE-RELATED"/>
    <property type="match status" value="1"/>
</dbReference>
<evidence type="ECO:0000256" key="3">
    <source>
        <dbReference type="ARBA" id="ARBA00022679"/>
    </source>
</evidence>
<proteinExistence type="inferred from homology"/>
<evidence type="ECO:0000256" key="1">
    <source>
        <dbReference type="ARBA" id="ARBA00004651"/>
    </source>
</evidence>
<gene>
    <name evidence="8" type="ORF">E6D34_03270</name>
</gene>
<dbReference type="InterPro" id="IPR017850">
    <property type="entry name" value="Alkaline_phosphatase_core_sf"/>
</dbReference>
<comment type="subcellular location">
    <subcellularLocation>
        <location evidence="1">Cell membrane</location>
        <topology evidence="1">Multi-pass membrane protein</topology>
    </subcellularLocation>
</comment>
<evidence type="ECO:0000256" key="6">
    <source>
        <dbReference type="ARBA" id="ARBA00023136"/>
    </source>
</evidence>
<dbReference type="Proteomes" id="UP000532204">
    <property type="component" value="Unassembled WGS sequence"/>
</dbReference>
<dbReference type="EMBL" id="AASEBA010000005">
    <property type="protein sequence ID" value="EFC9748319.1"/>
    <property type="molecule type" value="Genomic_DNA"/>
</dbReference>
<dbReference type="CDD" id="cd16017">
    <property type="entry name" value="LptA"/>
    <property type="match status" value="1"/>
</dbReference>
<dbReference type="Pfam" id="PF00884">
    <property type="entry name" value="Sulfatase"/>
    <property type="match status" value="1"/>
</dbReference>
<dbReference type="InterPro" id="IPR058130">
    <property type="entry name" value="PEA_transf_C"/>
</dbReference>
<evidence type="ECO:0000256" key="5">
    <source>
        <dbReference type="ARBA" id="ARBA00022989"/>
    </source>
</evidence>
<reference evidence="8 9" key="1">
    <citation type="submission" date="2019-05" db="EMBL/GenBank/DDBJ databases">
        <authorList>
            <consortium name="NARMS: The National Antimicrobial Resistance Monitoring System"/>
        </authorList>
    </citation>
    <scope>NUCLEOTIDE SEQUENCE [LARGE SCALE GENOMIC DNA]</scope>
    <source>
        <strain evidence="8 9">CVM N18EC122</strain>
    </source>
</reference>
<dbReference type="InterPro" id="IPR040423">
    <property type="entry name" value="PEA_transferase"/>
</dbReference>
<keyword evidence="5" id="KW-1133">Transmembrane helix</keyword>
<evidence type="ECO:0000256" key="4">
    <source>
        <dbReference type="ARBA" id="ARBA00022692"/>
    </source>
</evidence>
<keyword evidence="4" id="KW-0812">Transmembrane</keyword>
<keyword evidence="6" id="KW-0472">Membrane</keyword>
<dbReference type="InterPro" id="IPR000917">
    <property type="entry name" value="Sulfatase_N"/>
</dbReference>
<keyword evidence="2" id="KW-1003">Cell membrane</keyword>
<evidence type="ECO:0000256" key="2">
    <source>
        <dbReference type="ARBA" id="ARBA00022475"/>
    </source>
</evidence>
<evidence type="ECO:0000313" key="8">
    <source>
        <dbReference type="EMBL" id="EFC9748319.1"/>
    </source>
</evidence>
<dbReference type="AlphaFoldDB" id="A0A0U4J5S6"/>
<evidence type="ECO:0000313" key="9">
    <source>
        <dbReference type="Proteomes" id="UP000532204"/>
    </source>
</evidence>
<dbReference type="SUPFAM" id="SSF53649">
    <property type="entry name" value="Alkaline phosphatase-like"/>
    <property type="match status" value="1"/>
</dbReference>
<keyword evidence="3 8" id="KW-0808">Transferase</keyword>
<name>A0A0U4J5S6_ECOLX</name>
<accession>A0A0U4J5S6</accession>
<organism evidence="8 9">
    <name type="scientific">Escherichia coli</name>
    <dbReference type="NCBI Taxonomy" id="562"/>
    <lineage>
        <taxon>Bacteria</taxon>
        <taxon>Pseudomonadati</taxon>
        <taxon>Pseudomonadota</taxon>
        <taxon>Gammaproteobacteria</taxon>
        <taxon>Enterobacterales</taxon>
        <taxon>Enterobacteriaceae</taxon>
        <taxon>Escherichia</taxon>
    </lineage>
</organism>
<dbReference type="GO" id="GO:0005886">
    <property type="term" value="C:plasma membrane"/>
    <property type="evidence" value="ECO:0007669"/>
    <property type="project" value="UniProtKB-SubCell"/>
</dbReference>
<evidence type="ECO:0000256" key="7">
    <source>
        <dbReference type="ARBA" id="ARBA00038481"/>
    </source>
</evidence>
<sequence length="371" mass="41832">MNRPVFPVYHFLVSAAILVFVVIFWRTHHRDHRNWLALRLFVLCSVNRWPLRMVKGTVVGTTDTLREMQRYEQLSQHGADNWKIQPGAPLYDTIVIVTGESVRRDYMSVYGYPVPTTPWLNTAPGLFIDDYTSTASSTVSSLSRTLIYDYEQNPDSGNNVVALAAKAGYSTWWISNQGKLGEHDTRISVIASDAEHATFLKKGSFASRKTDDKLLLQETERALADTSSPKIIFLHMMGSHPNPCDSLNSWPNNYLEQYPRKIACYLASISKLDNFLGQLDGILRRYSRHFAMLYFSGLGLSVSDSANPVHHYGHVQGGYSVPLIITASDITSHQPVSRKISARHFAGIFQWMTGICTENIPPFNPLTDEDN</sequence>
<comment type="similarity">
    <text evidence="7">Belongs to the phosphoethanolamine transferase family.</text>
</comment>
<protein>
    <submittedName>
        <fullName evidence="8">Phosphoethanolamine transferase</fullName>
    </submittedName>
</protein>
<dbReference type="Gene3D" id="3.40.720.10">
    <property type="entry name" value="Alkaline Phosphatase, subunit A"/>
    <property type="match status" value="1"/>
</dbReference>
<comment type="caution">
    <text evidence="8">The sequence shown here is derived from an EMBL/GenBank/DDBJ whole genome shotgun (WGS) entry which is preliminary data.</text>
</comment>